<dbReference type="OrthoDB" id="5687860at2"/>
<dbReference type="PROSITE" id="PS50801">
    <property type="entry name" value="STAS"/>
    <property type="match status" value="1"/>
</dbReference>
<evidence type="ECO:0000259" key="1">
    <source>
        <dbReference type="PROSITE" id="PS50801"/>
    </source>
</evidence>
<dbReference type="SUPFAM" id="SSF52091">
    <property type="entry name" value="SpoIIaa-like"/>
    <property type="match status" value="1"/>
</dbReference>
<organism evidence="2 3">
    <name type="scientific">Tatumella ptyseos ATCC 33301</name>
    <dbReference type="NCBI Taxonomy" id="1005995"/>
    <lineage>
        <taxon>Bacteria</taxon>
        <taxon>Pseudomonadati</taxon>
        <taxon>Pseudomonadota</taxon>
        <taxon>Gammaproteobacteria</taxon>
        <taxon>Enterobacterales</taxon>
        <taxon>Erwiniaceae</taxon>
        <taxon>Tatumella</taxon>
    </lineage>
</organism>
<dbReference type="EMBL" id="JMPR01000004">
    <property type="protein sequence ID" value="KFD22659.1"/>
    <property type="molecule type" value="Genomic_DNA"/>
</dbReference>
<reference evidence="2 3" key="1">
    <citation type="submission" date="2014-05" db="EMBL/GenBank/DDBJ databases">
        <title>ATOL: Assembling a taxonomically balanced genome-scale reconstruction of the evolutionary history of the Enterobacteriaceae.</title>
        <authorList>
            <person name="Plunkett G.III."/>
            <person name="Neeno-Eckwall E.C."/>
            <person name="Glasner J.D."/>
            <person name="Perna N.T."/>
        </authorList>
    </citation>
    <scope>NUCLEOTIDE SEQUENCE [LARGE SCALE GENOMIC DNA]</scope>
    <source>
        <strain evidence="2 3">ATCC 33301</strain>
    </source>
</reference>
<dbReference type="eggNOG" id="COG3113">
    <property type="taxonomic scope" value="Bacteria"/>
</dbReference>
<evidence type="ECO:0000313" key="2">
    <source>
        <dbReference type="EMBL" id="KFD22659.1"/>
    </source>
</evidence>
<sequence>MSDLLHWQQQDRSLLLSGKLDHETLLPLWQQKEHVVRGVSEINVSGLKRVDSAGLALLVHLQNIATRSGQPVVFHGISDKLQSLITLYNLQQIIVSAEESR</sequence>
<dbReference type="InterPro" id="IPR049743">
    <property type="entry name" value="MlaB"/>
</dbReference>
<dbReference type="InterPro" id="IPR036513">
    <property type="entry name" value="STAS_dom_sf"/>
</dbReference>
<accession>A0A085JQB3</accession>
<gene>
    <name evidence="2" type="ORF">GTPT_0238</name>
</gene>
<keyword evidence="3" id="KW-1185">Reference proteome</keyword>
<dbReference type="InterPro" id="IPR002645">
    <property type="entry name" value="STAS_dom"/>
</dbReference>
<comment type="caution">
    <text evidence="2">The sequence shown here is derived from an EMBL/GenBank/DDBJ whole genome shotgun (WGS) entry which is preliminary data.</text>
</comment>
<name>A0A085JQB3_9GAMM</name>
<dbReference type="Pfam" id="PF13466">
    <property type="entry name" value="STAS_2"/>
    <property type="match status" value="1"/>
</dbReference>
<dbReference type="RefSeq" id="WP_025903834.1">
    <property type="nucleotide sequence ID" value="NZ_ATMJ01000007.1"/>
</dbReference>
<dbReference type="InterPro" id="IPR058548">
    <property type="entry name" value="MlaB-like_STAS"/>
</dbReference>
<dbReference type="Gene3D" id="3.30.750.24">
    <property type="entry name" value="STAS domain"/>
    <property type="match status" value="1"/>
</dbReference>
<dbReference type="InterPro" id="IPR052746">
    <property type="entry name" value="MlaB_ABC_Transporter"/>
</dbReference>
<dbReference type="CDD" id="cd07043">
    <property type="entry name" value="STAS_anti-anti-sigma_factors"/>
    <property type="match status" value="1"/>
</dbReference>
<proteinExistence type="predicted"/>
<dbReference type="PANTHER" id="PTHR35849:SF1">
    <property type="entry name" value="INTERMEMBRANE PHOSPHOLIPID TRANSPORT SYSTEM BINDING PROTEIN MLAB"/>
    <property type="match status" value="1"/>
</dbReference>
<protein>
    <recommendedName>
        <fullName evidence="1">STAS domain-containing protein</fullName>
    </recommendedName>
</protein>
<dbReference type="AlphaFoldDB" id="A0A085JQB3"/>
<dbReference type="Proteomes" id="UP000028602">
    <property type="component" value="Unassembled WGS sequence"/>
</dbReference>
<dbReference type="PANTHER" id="PTHR35849">
    <property type="entry name" value="BLR2341 PROTEIN"/>
    <property type="match status" value="1"/>
</dbReference>
<dbReference type="NCBIfam" id="NF033618">
    <property type="entry name" value="mlaB_1"/>
    <property type="match status" value="1"/>
</dbReference>
<evidence type="ECO:0000313" key="3">
    <source>
        <dbReference type="Proteomes" id="UP000028602"/>
    </source>
</evidence>
<feature type="domain" description="STAS" evidence="1">
    <location>
        <begin position="42"/>
        <end position="101"/>
    </location>
</feature>